<organism evidence="2 3">
    <name type="scientific">Propionibacterium freudenreichii</name>
    <dbReference type="NCBI Taxonomy" id="1744"/>
    <lineage>
        <taxon>Bacteria</taxon>
        <taxon>Bacillati</taxon>
        <taxon>Actinomycetota</taxon>
        <taxon>Actinomycetes</taxon>
        <taxon>Propionibacteriales</taxon>
        <taxon>Propionibacteriaceae</taxon>
        <taxon>Propionibacterium</taxon>
    </lineage>
</organism>
<name>A0A509MH35_9ACTN</name>
<protein>
    <submittedName>
        <fullName evidence="2">Uncharacterized protein</fullName>
    </submittedName>
</protein>
<dbReference type="EMBL" id="LT618794">
    <property type="protein sequence ID" value="SCQ83164.1"/>
    <property type="molecule type" value="Genomic_DNA"/>
</dbReference>
<dbReference type="AlphaFoldDB" id="A0A509MH35"/>
<gene>
    <name evidence="2" type="ORF">PFR_JS23-PH_10</name>
</gene>
<proteinExistence type="predicted"/>
<dbReference type="Proteomes" id="UP000250080">
    <property type="component" value="Chromosome II"/>
</dbReference>
<evidence type="ECO:0000313" key="3">
    <source>
        <dbReference type="Proteomes" id="UP000250080"/>
    </source>
</evidence>
<accession>A0A509MH35</accession>
<sequence>MSRGRGWGFSWHWPRRVALLGLACRLGHLGPEASSLHSPPLRHGRSMPRTAHSQPYPLRHANVGTKWVFWWRKASASDSKGTLARVGVTGLEPATSCSQIICATLFLGVKNGPDKGKRLRRYHCDSSVIACRCGYRCG</sequence>
<evidence type="ECO:0000313" key="2">
    <source>
        <dbReference type="EMBL" id="SCQ83164.1"/>
    </source>
</evidence>
<feature type="region of interest" description="Disordered" evidence="1">
    <location>
        <begin position="35"/>
        <end position="55"/>
    </location>
</feature>
<reference evidence="2 3" key="1">
    <citation type="submission" date="2016-09" db="EMBL/GenBank/DDBJ databases">
        <authorList>
            <person name="Laine KS P."/>
        </authorList>
    </citation>
    <scope>NUCLEOTIDE SEQUENCE [LARGE SCALE GENOMIC DNA]</scope>
    <source>
        <strain evidence="2">PFRJS-23</strain>
    </source>
</reference>
<evidence type="ECO:0000256" key="1">
    <source>
        <dbReference type="SAM" id="MobiDB-lite"/>
    </source>
</evidence>